<reference evidence="1 2" key="1">
    <citation type="submission" date="2019-04" db="EMBL/GenBank/DDBJ databases">
        <authorList>
            <person name="Dong K."/>
        </authorList>
    </citation>
    <scope>NUCLEOTIDE SEQUENCE [LARGE SCALE GENOMIC DNA]</scope>
    <source>
        <strain evidence="2">dk3543</strain>
    </source>
</reference>
<keyword evidence="2" id="KW-1185">Reference proteome</keyword>
<dbReference type="OrthoDB" id="9148135at2"/>
<evidence type="ECO:0000313" key="1">
    <source>
        <dbReference type="EMBL" id="TKI63643.1"/>
    </source>
</evidence>
<gene>
    <name evidence="1" type="ORF">FC770_00140</name>
</gene>
<dbReference type="InterPro" id="IPR009351">
    <property type="entry name" value="AlkZ-like"/>
</dbReference>
<accession>A0A4V5TKH6</accession>
<comment type="caution">
    <text evidence="1">The sequence shown here is derived from an EMBL/GenBank/DDBJ whole genome shotgun (WGS) entry which is preliminary data.</text>
</comment>
<dbReference type="GO" id="GO:0003677">
    <property type="term" value="F:DNA binding"/>
    <property type="evidence" value="ECO:0007669"/>
    <property type="project" value="UniProtKB-KW"/>
</dbReference>
<organism evidence="1 2">
    <name type="scientific">Nocardioides jishulii</name>
    <dbReference type="NCBI Taxonomy" id="2575440"/>
    <lineage>
        <taxon>Bacteria</taxon>
        <taxon>Bacillati</taxon>
        <taxon>Actinomycetota</taxon>
        <taxon>Actinomycetes</taxon>
        <taxon>Propionibacteriales</taxon>
        <taxon>Nocardioidaceae</taxon>
        <taxon>Nocardioides</taxon>
    </lineage>
</organism>
<keyword evidence="1" id="KW-0238">DNA-binding</keyword>
<evidence type="ECO:0000313" key="2">
    <source>
        <dbReference type="Proteomes" id="UP000307808"/>
    </source>
</evidence>
<dbReference type="PANTHER" id="PTHR38479">
    <property type="entry name" value="LMO0824 PROTEIN"/>
    <property type="match status" value="1"/>
</dbReference>
<protein>
    <submittedName>
        <fullName evidence="1">Winged helix DNA-binding domain-containing protein</fullName>
    </submittedName>
</protein>
<dbReference type="RefSeq" id="WP_137064108.1">
    <property type="nucleotide sequence ID" value="NZ_CP040748.1"/>
</dbReference>
<dbReference type="Pfam" id="PF06224">
    <property type="entry name" value="AlkZ-like"/>
    <property type="match status" value="1"/>
</dbReference>
<name>A0A4V5TKH6_9ACTN</name>
<dbReference type="PANTHER" id="PTHR38479:SF2">
    <property type="entry name" value="WINGED HELIX DNA-BINDING DOMAIN-CONTAINING PROTEIN"/>
    <property type="match status" value="1"/>
</dbReference>
<sequence length="371" mass="40090">MPDPTLGRLRLVAQGLVTRPYARPVDAVAASVAMQGQDLPGVLASAALRTTSGRVADVVADLDAGRLVRGYPMRGTVFLQSADDVTWTTELCAAPSLRAAAARRRQLELTDADLDRAREVSLAFLADGPRSRADLFARWDAAGLSPTGGRGYHALFVLLGEVTLVYGPWNGTDQDVAIAREWLPAGGTLEARFNSDRVAATAEMLRRYLTSHGPATIRDFAWWTKLGLKEIRAALPLVETDLESDAASDAASDVASATGEPRYWRPGLLEEAAALGRTTAAPLLLPGFDEWVLGYADRLFAMTDDEHAALVPGNNGVFKKSVVRNGRVVGTWTRSGRAGQRRLELTEFAPHSPRQRATLERLFAGYPWVSA</sequence>
<dbReference type="Proteomes" id="UP000307808">
    <property type="component" value="Unassembled WGS sequence"/>
</dbReference>
<dbReference type="EMBL" id="SZPY01000001">
    <property type="protein sequence ID" value="TKI63643.1"/>
    <property type="molecule type" value="Genomic_DNA"/>
</dbReference>
<proteinExistence type="predicted"/>
<dbReference type="AlphaFoldDB" id="A0A4V5TKH6"/>